<dbReference type="InterPro" id="IPR035965">
    <property type="entry name" value="PAS-like_dom_sf"/>
</dbReference>
<dbReference type="InterPro" id="IPR029016">
    <property type="entry name" value="GAF-like_dom_sf"/>
</dbReference>
<keyword evidence="1" id="KW-0600">Photoreceptor protein</keyword>
<dbReference type="InterPro" id="IPR016132">
    <property type="entry name" value="Phyto_chromo_attachment"/>
</dbReference>
<evidence type="ECO:0000313" key="7">
    <source>
        <dbReference type="Proteomes" id="UP001162741"/>
    </source>
</evidence>
<keyword evidence="4" id="KW-0675">Receptor</keyword>
<dbReference type="Gene3D" id="3.30.450.20">
    <property type="entry name" value="PAS domain"/>
    <property type="match status" value="1"/>
</dbReference>
<reference evidence="6" key="1">
    <citation type="submission" date="2022-10" db="EMBL/GenBank/DDBJ databases">
        <title>Chitinophaga sp. nov., isolated from soil.</title>
        <authorList>
            <person name="Jeon C.O."/>
        </authorList>
    </citation>
    <scope>NUCLEOTIDE SEQUENCE</scope>
    <source>
        <strain evidence="6">R8</strain>
    </source>
</reference>
<dbReference type="InterPro" id="IPR013654">
    <property type="entry name" value="PAS_2"/>
</dbReference>
<keyword evidence="7" id="KW-1185">Reference proteome</keyword>
<dbReference type="InterPro" id="IPR013515">
    <property type="entry name" value="Phytochrome_cen-reg"/>
</dbReference>
<keyword evidence="2" id="KW-0716">Sensory transduction</keyword>
<dbReference type="SUPFAM" id="SSF55781">
    <property type="entry name" value="GAF domain-like"/>
    <property type="match status" value="2"/>
</dbReference>
<dbReference type="InterPro" id="IPR001294">
    <property type="entry name" value="Phytochrome"/>
</dbReference>
<dbReference type="InterPro" id="IPR003018">
    <property type="entry name" value="GAF"/>
</dbReference>
<dbReference type="RefSeq" id="WP_264282466.1">
    <property type="nucleotide sequence ID" value="NZ_CP107006.1"/>
</dbReference>
<organism evidence="6 7">
    <name type="scientific">Chitinophaga horti</name>
    <dbReference type="NCBI Taxonomy" id="2920382"/>
    <lineage>
        <taxon>Bacteria</taxon>
        <taxon>Pseudomonadati</taxon>
        <taxon>Bacteroidota</taxon>
        <taxon>Chitinophagia</taxon>
        <taxon>Chitinophagales</taxon>
        <taxon>Chitinophagaceae</taxon>
        <taxon>Chitinophaga</taxon>
    </lineage>
</organism>
<dbReference type="Gene3D" id="3.30.450.40">
    <property type="match status" value="1"/>
</dbReference>
<evidence type="ECO:0000256" key="2">
    <source>
        <dbReference type="ARBA" id="ARBA00022606"/>
    </source>
</evidence>
<dbReference type="Pfam" id="PF08446">
    <property type="entry name" value="PAS_2"/>
    <property type="match status" value="1"/>
</dbReference>
<dbReference type="PANTHER" id="PTHR43065:SF42">
    <property type="entry name" value="TWO-COMPONENT SENSOR PPRA"/>
    <property type="match status" value="1"/>
</dbReference>
<dbReference type="Gene3D" id="3.30.450.270">
    <property type="match status" value="1"/>
</dbReference>
<dbReference type="SMART" id="SM00065">
    <property type="entry name" value="GAF"/>
    <property type="match status" value="1"/>
</dbReference>
<dbReference type="EMBL" id="CP107006">
    <property type="protein sequence ID" value="UYQ94594.1"/>
    <property type="molecule type" value="Genomic_DNA"/>
</dbReference>
<evidence type="ECO:0000313" key="6">
    <source>
        <dbReference type="EMBL" id="UYQ94594.1"/>
    </source>
</evidence>
<dbReference type="Pfam" id="PF00360">
    <property type="entry name" value="PHY"/>
    <property type="match status" value="1"/>
</dbReference>
<dbReference type="SUPFAM" id="SSF55785">
    <property type="entry name" value="PYP-like sensor domain (PAS domain)"/>
    <property type="match status" value="1"/>
</dbReference>
<evidence type="ECO:0000259" key="5">
    <source>
        <dbReference type="PROSITE" id="PS50046"/>
    </source>
</evidence>
<keyword evidence="3" id="KW-0157">Chromophore</keyword>
<dbReference type="Proteomes" id="UP001162741">
    <property type="component" value="Chromosome"/>
</dbReference>
<evidence type="ECO:0000256" key="3">
    <source>
        <dbReference type="ARBA" id="ARBA00022991"/>
    </source>
</evidence>
<name>A0ABY6J4I8_9BACT</name>
<accession>A0ABY6J4I8</accession>
<protein>
    <submittedName>
        <fullName evidence="6">GAF domain-containing protein</fullName>
    </submittedName>
</protein>
<sequence length="505" mass="56788">MSQFSKYDSEFCGNLPIHIINTVQTYGVLLIVDKVSGRLVQASENTPAVFNASAREMVEGGVVSTWLGAAANAELQAFAALDAGNEKAAVWQIGSGFHHVMMHTTKDLVLVEIDITGTAEVNSTFTDTYQTLKSAISAIERCDNIDALCEVTARELKAVSGFDKVMVYSFDKDWNGLVLAEAMEPGMETYMGFTFPASDIPKPARDLYLRNPYRFIPDRTFEPVKLFPVINPVTHAFVDLSDCNLRGVAAVHLEYLKNMNVTASMSVRIIKDNELWGLIACHHRTAKEVSGQLCAVFELMSSVISAKVGALEHKAFHDLNRRLGDAYTRQIGNIFQDGNMVQTLLSGQPNLLELFDASGAIITFRNEVHSIGKTPDRAQLEDLLLWLHLKELRKVFNTDSLSRQYDIAKEYSGIGSGLLVIPINAARDEYVLLFRKEYVQTINWGGNPEERIRFEENKQIYHPRHSFKLWQENVEGYSRPWLKEEVLTAENMRSFIFEHIASTYN</sequence>
<evidence type="ECO:0000256" key="1">
    <source>
        <dbReference type="ARBA" id="ARBA00022543"/>
    </source>
</evidence>
<feature type="domain" description="Phytochrome chromophore attachment site" evidence="5">
    <location>
        <begin position="144"/>
        <end position="299"/>
    </location>
</feature>
<evidence type="ECO:0000256" key="4">
    <source>
        <dbReference type="ARBA" id="ARBA00023170"/>
    </source>
</evidence>
<dbReference type="Pfam" id="PF01590">
    <property type="entry name" value="GAF"/>
    <property type="match status" value="1"/>
</dbReference>
<dbReference type="PANTHER" id="PTHR43065">
    <property type="entry name" value="SENSOR HISTIDINE KINASE"/>
    <property type="match status" value="1"/>
</dbReference>
<dbReference type="PRINTS" id="PR01033">
    <property type="entry name" value="PHYTOCHROME"/>
</dbReference>
<dbReference type="InterPro" id="IPR043150">
    <property type="entry name" value="Phytochrome_PHY_sf"/>
</dbReference>
<gene>
    <name evidence="6" type="ORF">MKQ68_05750</name>
</gene>
<dbReference type="PROSITE" id="PS50046">
    <property type="entry name" value="PHYTOCHROME_2"/>
    <property type="match status" value="1"/>
</dbReference>
<proteinExistence type="predicted"/>